<accession>A0ABW5M336</accession>
<evidence type="ECO:0000259" key="3">
    <source>
        <dbReference type="Pfam" id="PF13505"/>
    </source>
</evidence>
<sequence length="203" mass="22713">MKAFLLLGGLLLTITVSSPAQSRVSIAPSYWFNYNPYSYQANLTYNGSNTQFRASGYNIISSFGLTTRYHFTPQWNLSVGVLYNRNTDYIQSPQSPYGEPTPFTSEGWQVPVLVSYRLTSRRLSTYFSTGALLTKSKTFTEAPIRTDGVVGVGLAYQFDSGLSLLLQPTASYPFTKPASDAFYQVTNYSSYSIGLQTQLIWHF</sequence>
<dbReference type="SUPFAM" id="SSF56935">
    <property type="entry name" value="Porins"/>
    <property type="match status" value="1"/>
</dbReference>
<evidence type="ECO:0000313" key="5">
    <source>
        <dbReference type="Proteomes" id="UP001597469"/>
    </source>
</evidence>
<evidence type="ECO:0000256" key="2">
    <source>
        <dbReference type="SAM" id="SignalP"/>
    </source>
</evidence>
<dbReference type="Proteomes" id="UP001597469">
    <property type="component" value="Unassembled WGS sequence"/>
</dbReference>
<evidence type="ECO:0000313" key="4">
    <source>
        <dbReference type="EMBL" id="MFD2571054.1"/>
    </source>
</evidence>
<gene>
    <name evidence="4" type="ORF">ACFSUS_10445</name>
</gene>
<feature type="signal peptide" evidence="2">
    <location>
        <begin position="1"/>
        <end position="22"/>
    </location>
</feature>
<keyword evidence="1 2" id="KW-0732">Signal</keyword>
<reference evidence="5" key="1">
    <citation type="journal article" date="2019" name="Int. J. Syst. Evol. Microbiol.">
        <title>The Global Catalogue of Microorganisms (GCM) 10K type strain sequencing project: providing services to taxonomists for standard genome sequencing and annotation.</title>
        <authorList>
            <consortium name="The Broad Institute Genomics Platform"/>
            <consortium name="The Broad Institute Genome Sequencing Center for Infectious Disease"/>
            <person name="Wu L."/>
            <person name="Ma J."/>
        </authorList>
    </citation>
    <scope>NUCLEOTIDE SEQUENCE [LARGE SCALE GENOMIC DNA]</scope>
    <source>
        <strain evidence="5">KCTC 42805</strain>
    </source>
</reference>
<feature type="domain" description="Outer membrane protein beta-barrel" evidence="3">
    <location>
        <begin position="10"/>
        <end position="167"/>
    </location>
</feature>
<feature type="chain" id="PRO_5046991528" evidence="2">
    <location>
        <begin position="23"/>
        <end position="203"/>
    </location>
</feature>
<dbReference type="EMBL" id="JBHULN010000005">
    <property type="protein sequence ID" value="MFD2571054.1"/>
    <property type="molecule type" value="Genomic_DNA"/>
</dbReference>
<protein>
    <submittedName>
        <fullName evidence="4">Outer membrane beta-barrel protein</fullName>
    </submittedName>
</protein>
<name>A0ABW5M336_9BACT</name>
<keyword evidence="5" id="KW-1185">Reference proteome</keyword>
<organism evidence="4 5">
    <name type="scientific">Spirosoma soli</name>
    <dbReference type="NCBI Taxonomy" id="1770529"/>
    <lineage>
        <taxon>Bacteria</taxon>
        <taxon>Pseudomonadati</taxon>
        <taxon>Bacteroidota</taxon>
        <taxon>Cytophagia</taxon>
        <taxon>Cytophagales</taxon>
        <taxon>Cytophagaceae</taxon>
        <taxon>Spirosoma</taxon>
    </lineage>
</organism>
<dbReference type="InterPro" id="IPR027385">
    <property type="entry name" value="Beta-barrel_OMP"/>
</dbReference>
<comment type="caution">
    <text evidence="4">The sequence shown here is derived from an EMBL/GenBank/DDBJ whole genome shotgun (WGS) entry which is preliminary data.</text>
</comment>
<proteinExistence type="predicted"/>
<dbReference type="InterPro" id="IPR023614">
    <property type="entry name" value="Porin_dom_sf"/>
</dbReference>
<dbReference type="Pfam" id="PF13505">
    <property type="entry name" value="OMP_b-brl"/>
    <property type="match status" value="1"/>
</dbReference>
<dbReference type="RefSeq" id="WP_381522256.1">
    <property type="nucleotide sequence ID" value="NZ_JBHULN010000005.1"/>
</dbReference>
<evidence type="ECO:0000256" key="1">
    <source>
        <dbReference type="ARBA" id="ARBA00022729"/>
    </source>
</evidence>
<dbReference type="Gene3D" id="2.40.160.10">
    <property type="entry name" value="Porin"/>
    <property type="match status" value="1"/>
</dbReference>